<dbReference type="Proteomes" id="UP000612352">
    <property type="component" value="Unassembled WGS sequence"/>
</dbReference>
<feature type="transmembrane region" description="Helical" evidence="7">
    <location>
        <begin position="357"/>
        <end position="383"/>
    </location>
</feature>
<evidence type="ECO:0000313" key="9">
    <source>
        <dbReference type="EMBL" id="MBK0331417.1"/>
    </source>
</evidence>
<dbReference type="PANTHER" id="PTHR23513:SF11">
    <property type="entry name" value="STAPHYLOFERRIN A TRANSPORTER"/>
    <property type="match status" value="1"/>
</dbReference>
<feature type="transmembrane region" description="Helical" evidence="7">
    <location>
        <begin position="389"/>
        <end position="411"/>
    </location>
</feature>
<dbReference type="PROSITE" id="PS50850">
    <property type="entry name" value="MFS"/>
    <property type="match status" value="1"/>
</dbReference>
<dbReference type="InterPro" id="IPR020846">
    <property type="entry name" value="MFS_dom"/>
</dbReference>
<dbReference type="SUPFAM" id="SSF103473">
    <property type="entry name" value="MFS general substrate transporter"/>
    <property type="match status" value="1"/>
</dbReference>
<organism evidence="9 10">
    <name type="scientific">Brachybacterium halotolerans</name>
    <dbReference type="NCBI Taxonomy" id="2795215"/>
    <lineage>
        <taxon>Bacteria</taxon>
        <taxon>Bacillati</taxon>
        <taxon>Actinomycetota</taxon>
        <taxon>Actinomycetes</taxon>
        <taxon>Micrococcales</taxon>
        <taxon>Dermabacteraceae</taxon>
        <taxon>Brachybacterium</taxon>
    </lineage>
</organism>
<dbReference type="InterPro" id="IPR036259">
    <property type="entry name" value="MFS_trans_sf"/>
</dbReference>
<dbReference type="InterPro" id="IPR010290">
    <property type="entry name" value="TM_effector"/>
</dbReference>
<name>A0ABS1BA89_9MICO</name>
<feature type="transmembrane region" description="Helical" evidence="7">
    <location>
        <begin position="111"/>
        <end position="129"/>
    </location>
</feature>
<comment type="caution">
    <text evidence="9">The sequence shown here is derived from an EMBL/GenBank/DDBJ whole genome shotgun (WGS) entry which is preliminary data.</text>
</comment>
<dbReference type="CDD" id="cd06173">
    <property type="entry name" value="MFS_MefA_like"/>
    <property type="match status" value="1"/>
</dbReference>
<protein>
    <submittedName>
        <fullName evidence="9">MFS transporter</fullName>
    </submittedName>
</protein>
<accession>A0ABS1BA89</accession>
<evidence type="ECO:0000256" key="6">
    <source>
        <dbReference type="ARBA" id="ARBA00023136"/>
    </source>
</evidence>
<sequence length="419" mass="44265">MIRTTATAPRRFAALRDGHSRPYLFTAGLSMMGDNIEHVITYWVLWNRFHSPGLVGFEVISHWLPFLLLSVWFGGLAERFDCRRIIQIAQGLFAFVSLAWGVLFLTGTLEMWHACVLLVLHGCAGALWAPAEQLLLHDFAEPEDLPGAVRLNATFRSLGVLAGPVVGSVLMLVLGPTWGIFANVLFYLPMTLLMLRTPFTGHTRSGFVRRERLSILDSFSVLRTVRSDTVLIAMIVLAGLVAVCVGSSLQVSMPSFADALGAGSAGLGYGVLLFANGAGGVLGGFLLEATGIVRPDTRAAVVATFLFGLTTVVVATTSHYAIAVIALVVGGVANMAAMSIGQAVVQLRAPIEQRGRVVGVFNMIGSGLRTGNGLTLALLGAAVGVTGAVLVGGAVLAIGSVLIAVLVWVGFSRARRAQD</sequence>
<feature type="transmembrane region" description="Helical" evidence="7">
    <location>
        <begin position="53"/>
        <end position="73"/>
    </location>
</feature>
<keyword evidence="10" id="KW-1185">Reference proteome</keyword>
<keyword evidence="5 7" id="KW-1133">Transmembrane helix</keyword>
<feature type="transmembrane region" description="Helical" evidence="7">
    <location>
        <begin position="230"/>
        <end position="249"/>
    </location>
</feature>
<evidence type="ECO:0000256" key="3">
    <source>
        <dbReference type="ARBA" id="ARBA00022475"/>
    </source>
</evidence>
<feature type="transmembrane region" description="Helical" evidence="7">
    <location>
        <begin position="85"/>
        <end position="105"/>
    </location>
</feature>
<feature type="transmembrane region" description="Helical" evidence="7">
    <location>
        <begin position="269"/>
        <end position="287"/>
    </location>
</feature>
<feature type="transmembrane region" description="Helical" evidence="7">
    <location>
        <begin position="322"/>
        <end position="345"/>
    </location>
</feature>
<evidence type="ECO:0000259" key="8">
    <source>
        <dbReference type="PROSITE" id="PS50850"/>
    </source>
</evidence>
<evidence type="ECO:0000256" key="4">
    <source>
        <dbReference type="ARBA" id="ARBA00022692"/>
    </source>
</evidence>
<feature type="transmembrane region" description="Helical" evidence="7">
    <location>
        <begin position="299"/>
        <end position="316"/>
    </location>
</feature>
<keyword evidence="3" id="KW-1003">Cell membrane</keyword>
<keyword evidence="4 7" id="KW-0812">Transmembrane</keyword>
<dbReference type="PANTHER" id="PTHR23513">
    <property type="entry name" value="INTEGRAL MEMBRANE EFFLUX PROTEIN-RELATED"/>
    <property type="match status" value="1"/>
</dbReference>
<keyword evidence="6 7" id="KW-0472">Membrane</keyword>
<evidence type="ECO:0000256" key="5">
    <source>
        <dbReference type="ARBA" id="ARBA00022989"/>
    </source>
</evidence>
<evidence type="ECO:0000313" key="10">
    <source>
        <dbReference type="Proteomes" id="UP000612352"/>
    </source>
</evidence>
<reference evidence="9 10" key="1">
    <citation type="submission" date="2020-12" db="EMBL/GenBank/DDBJ databases">
        <title>Brachybacterium sp. MASK1Z-5, whole genome shotgun sequence.</title>
        <authorList>
            <person name="Tuo L."/>
        </authorList>
    </citation>
    <scope>NUCLEOTIDE SEQUENCE [LARGE SCALE GENOMIC DNA]</scope>
    <source>
        <strain evidence="9 10">MASK1Z-5</strain>
    </source>
</reference>
<proteinExistence type="predicted"/>
<dbReference type="Gene3D" id="1.20.1250.20">
    <property type="entry name" value="MFS general substrate transporter like domains"/>
    <property type="match status" value="1"/>
</dbReference>
<comment type="subcellular location">
    <subcellularLocation>
        <location evidence="1">Cell membrane</location>
        <topology evidence="1">Multi-pass membrane protein</topology>
    </subcellularLocation>
</comment>
<keyword evidence="2" id="KW-0813">Transport</keyword>
<evidence type="ECO:0000256" key="1">
    <source>
        <dbReference type="ARBA" id="ARBA00004651"/>
    </source>
</evidence>
<evidence type="ECO:0000256" key="7">
    <source>
        <dbReference type="SAM" id="Phobius"/>
    </source>
</evidence>
<gene>
    <name evidence="9" type="ORF">I8D64_08385</name>
</gene>
<dbReference type="Pfam" id="PF05977">
    <property type="entry name" value="MFS_3"/>
    <property type="match status" value="1"/>
</dbReference>
<dbReference type="RefSeq" id="WP_200502022.1">
    <property type="nucleotide sequence ID" value="NZ_JAEDAJ010000003.1"/>
</dbReference>
<evidence type="ECO:0000256" key="2">
    <source>
        <dbReference type="ARBA" id="ARBA00022448"/>
    </source>
</evidence>
<dbReference type="EMBL" id="JAEDAJ010000003">
    <property type="protein sequence ID" value="MBK0331417.1"/>
    <property type="molecule type" value="Genomic_DNA"/>
</dbReference>
<feature type="domain" description="Major facilitator superfamily (MFS) profile" evidence="8">
    <location>
        <begin position="1"/>
        <end position="411"/>
    </location>
</feature>